<sequence length="82" mass="9228">MKRLKPPDIAIGDLSSIIAIATFNLGNLKKFASAISSGVFGDTALHKIINIKRFQKIIGEHNEVQKNYQRFTRILERGTKNM</sequence>
<gene>
    <name evidence="1" type="ORF">RhiirC2_787751</name>
</gene>
<dbReference type="Proteomes" id="UP000233469">
    <property type="component" value="Unassembled WGS sequence"/>
</dbReference>
<name>A0A2N1MRK3_9GLOM</name>
<evidence type="ECO:0000313" key="2">
    <source>
        <dbReference type="Proteomes" id="UP000233469"/>
    </source>
</evidence>
<comment type="caution">
    <text evidence="1">The sequence shown here is derived from an EMBL/GenBank/DDBJ whole genome shotgun (WGS) entry which is preliminary data.</text>
</comment>
<reference evidence="1 2" key="1">
    <citation type="submission" date="2016-04" db="EMBL/GenBank/DDBJ databases">
        <title>Genome analyses suggest a sexual origin of heterokaryosis in a supposedly ancient asexual fungus.</title>
        <authorList>
            <person name="Ropars J."/>
            <person name="Sedzielewska K."/>
            <person name="Noel J."/>
            <person name="Charron P."/>
            <person name="Farinelli L."/>
            <person name="Marton T."/>
            <person name="Kruger M."/>
            <person name="Pelin A."/>
            <person name="Brachmann A."/>
            <person name="Corradi N."/>
        </authorList>
    </citation>
    <scope>NUCLEOTIDE SEQUENCE [LARGE SCALE GENOMIC DNA]</scope>
    <source>
        <strain evidence="1 2">C2</strain>
    </source>
</reference>
<dbReference type="VEuPathDB" id="FungiDB:FUN_015425"/>
<dbReference type="OrthoDB" id="2341329at2759"/>
<accession>A0A2N1MRK3</accession>
<dbReference type="EMBL" id="LLXL01001477">
    <property type="protein sequence ID" value="PKK64265.1"/>
    <property type="molecule type" value="Genomic_DNA"/>
</dbReference>
<reference evidence="1 2" key="2">
    <citation type="submission" date="2017-10" db="EMBL/GenBank/DDBJ databases">
        <title>Extensive intraspecific genome diversity in a model arbuscular mycorrhizal fungus.</title>
        <authorList>
            <person name="Chen E.C.H."/>
            <person name="Morin E."/>
            <person name="Baudet D."/>
            <person name="Noel J."/>
            <person name="Ndikumana S."/>
            <person name="Charron P."/>
            <person name="St-Onge C."/>
            <person name="Giorgi J."/>
            <person name="Grigoriev I.V."/>
            <person name="Roux C."/>
            <person name="Martin F.M."/>
            <person name="Corradi N."/>
        </authorList>
    </citation>
    <scope>NUCLEOTIDE SEQUENCE [LARGE SCALE GENOMIC DNA]</scope>
    <source>
        <strain evidence="1 2">C2</strain>
    </source>
</reference>
<protein>
    <submittedName>
        <fullName evidence="1">Uncharacterized protein</fullName>
    </submittedName>
</protein>
<proteinExistence type="predicted"/>
<dbReference type="AlphaFoldDB" id="A0A2N1MRK3"/>
<organism evidence="1 2">
    <name type="scientific">Rhizophagus irregularis</name>
    <dbReference type="NCBI Taxonomy" id="588596"/>
    <lineage>
        <taxon>Eukaryota</taxon>
        <taxon>Fungi</taxon>
        <taxon>Fungi incertae sedis</taxon>
        <taxon>Mucoromycota</taxon>
        <taxon>Glomeromycotina</taxon>
        <taxon>Glomeromycetes</taxon>
        <taxon>Glomerales</taxon>
        <taxon>Glomeraceae</taxon>
        <taxon>Rhizophagus</taxon>
    </lineage>
</organism>
<evidence type="ECO:0000313" key="1">
    <source>
        <dbReference type="EMBL" id="PKK64265.1"/>
    </source>
</evidence>
<dbReference type="VEuPathDB" id="FungiDB:RhiirFUN_011228"/>